<dbReference type="AlphaFoldDB" id="X1FXR4"/>
<name>X1FXR4_9ZZZZ</name>
<proteinExistence type="predicted"/>
<protein>
    <submittedName>
        <fullName evidence="1">Uncharacterized protein</fullName>
    </submittedName>
</protein>
<sequence>FSVKYLDLADFDYCRGERGTIAIRLYTVN</sequence>
<organism evidence="1">
    <name type="scientific">marine sediment metagenome</name>
    <dbReference type="NCBI Taxonomy" id="412755"/>
    <lineage>
        <taxon>unclassified sequences</taxon>
        <taxon>metagenomes</taxon>
        <taxon>ecological metagenomes</taxon>
    </lineage>
</organism>
<evidence type="ECO:0000313" key="1">
    <source>
        <dbReference type="EMBL" id="GAH25548.1"/>
    </source>
</evidence>
<comment type="caution">
    <text evidence="1">The sequence shown here is derived from an EMBL/GenBank/DDBJ whole genome shotgun (WGS) entry which is preliminary data.</text>
</comment>
<reference evidence="1" key="1">
    <citation type="journal article" date="2014" name="Front. Microbiol.">
        <title>High frequency of phylogenetically diverse reductive dehalogenase-homologous genes in deep subseafloor sedimentary metagenomes.</title>
        <authorList>
            <person name="Kawai M."/>
            <person name="Futagami T."/>
            <person name="Toyoda A."/>
            <person name="Takaki Y."/>
            <person name="Nishi S."/>
            <person name="Hori S."/>
            <person name="Arai W."/>
            <person name="Tsubouchi T."/>
            <person name="Morono Y."/>
            <person name="Uchiyama I."/>
            <person name="Ito T."/>
            <person name="Fujiyama A."/>
            <person name="Inagaki F."/>
            <person name="Takami H."/>
        </authorList>
    </citation>
    <scope>NUCLEOTIDE SEQUENCE</scope>
    <source>
        <strain evidence="1">Expedition CK06-06</strain>
    </source>
</reference>
<dbReference type="EMBL" id="BART01041399">
    <property type="protein sequence ID" value="GAH25548.1"/>
    <property type="molecule type" value="Genomic_DNA"/>
</dbReference>
<accession>X1FXR4</accession>
<feature type="non-terminal residue" evidence="1">
    <location>
        <position position="1"/>
    </location>
</feature>
<gene>
    <name evidence="1" type="ORF">S01H4_66650</name>
</gene>